<organism evidence="1 2">
    <name type="scientific">Alicyclobacillus fastidiosus</name>
    <dbReference type="NCBI Taxonomy" id="392011"/>
    <lineage>
        <taxon>Bacteria</taxon>
        <taxon>Bacillati</taxon>
        <taxon>Bacillota</taxon>
        <taxon>Bacilli</taxon>
        <taxon>Bacillales</taxon>
        <taxon>Alicyclobacillaceae</taxon>
        <taxon>Alicyclobacillus</taxon>
    </lineage>
</organism>
<reference evidence="1" key="1">
    <citation type="submission" date="2022-08" db="EMBL/GenBank/DDBJ databases">
        <title>Alicyclobacillus fastidiosus DSM 17978, complete genome.</title>
        <authorList>
            <person name="Wang Q."/>
            <person name="Cai R."/>
            <person name="Wang Z."/>
        </authorList>
    </citation>
    <scope>NUCLEOTIDE SEQUENCE</scope>
    <source>
        <strain evidence="1">DSM 17978</strain>
        <plasmid evidence="1">unnamed1</plasmid>
    </source>
</reference>
<geneLocation type="plasmid" evidence="1 2">
    <name>unnamed1</name>
</geneLocation>
<proteinExistence type="predicted"/>
<evidence type="ECO:0000313" key="1">
    <source>
        <dbReference type="EMBL" id="WAH44801.1"/>
    </source>
</evidence>
<keyword evidence="2" id="KW-1185">Reference proteome</keyword>
<dbReference type="Proteomes" id="UP001164761">
    <property type="component" value="Plasmid unnamed1"/>
</dbReference>
<dbReference type="EMBL" id="CP104068">
    <property type="protein sequence ID" value="WAH44801.1"/>
    <property type="molecule type" value="Genomic_DNA"/>
</dbReference>
<dbReference type="RefSeq" id="WP_268008674.1">
    <property type="nucleotide sequence ID" value="NZ_BSUT01000003.1"/>
</dbReference>
<sequence length="62" mass="6930">MYEDGQIVSEWTETDAMTGETIYCEKVFQFGKMWTFRESFGKVPLAVCLKKIASTLGGALDA</sequence>
<protein>
    <submittedName>
        <fullName evidence="1">Uncharacterized protein</fullName>
    </submittedName>
</protein>
<accession>A0ABY6ZRP8</accession>
<name>A0ABY6ZRP8_9BACL</name>
<gene>
    <name evidence="1" type="ORF">NZD89_28505</name>
</gene>
<evidence type="ECO:0000313" key="2">
    <source>
        <dbReference type="Proteomes" id="UP001164761"/>
    </source>
</evidence>
<keyword evidence="1" id="KW-0614">Plasmid</keyword>